<reference evidence="2 3" key="1">
    <citation type="submission" date="2024-01" db="EMBL/GenBank/DDBJ databases">
        <title>Genome assemblies of Stephania.</title>
        <authorList>
            <person name="Yang L."/>
        </authorList>
    </citation>
    <scope>NUCLEOTIDE SEQUENCE [LARGE SCALE GENOMIC DNA]</scope>
    <source>
        <strain evidence="2">JXDWG</strain>
        <tissue evidence="2">Leaf</tissue>
    </source>
</reference>
<sequence>MHPDLHHPDLSSPRSHHHHRARVVCLHHHQLRPHQLESSPTEPSRSPAASPAASHSTVPGPTLFTRHCHRTRRNRGEHIRACHIAATVRTPPRHCPHIHHCHRCHKIAAAAAAAALTAADRRARARDPIRLPLLLALPAVRCPETLIGDAPVPDPRRCSPSSQVAAGPT</sequence>
<evidence type="ECO:0000313" key="2">
    <source>
        <dbReference type="EMBL" id="KAK9101025.1"/>
    </source>
</evidence>
<evidence type="ECO:0000256" key="1">
    <source>
        <dbReference type="SAM" id="MobiDB-lite"/>
    </source>
</evidence>
<organism evidence="2 3">
    <name type="scientific">Stephania cephalantha</name>
    <dbReference type="NCBI Taxonomy" id="152367"/>
    <lineage>
        <taxon>Eukaryota</taxon>
        <taxon>Viridiplantae</taxon>
        <taxon>Streptophyta</taxon>
        <taxon>Embryophyta</taxon>
        <taxon>Tracheophyta</taxon>
        <taxon>Spermatophyta</taxon>
        <taxon>Magnoliopsida</taxon>
        <taxon>Ranunculales</taxon>
        <taxon>Menispermaceae</taxon>
        <taxon>Menispermoideae</taxon>
        <taxon>Cissampelideae</taxon>
        <taxon>Stephania</taxon>
    </lineage>
</organism>
<dbReference type="AlphaFoldDB" id="A0AAP0HYG9"/>
<dbReference type="Proteomes" id="UP001419268">
    <property type="component" value="Unassembled WGS sequence"/>
</dbReference>
<keyword evidence="3" id="KW-1185">Reference proteome</keyword>
<comment type="caution">
    <text evidence="2">The sequence shown here is derived from an EMBL/GenBank/DDBJ whole genome shotgun (WGS) entry which is preliminary data.</text>
</comment>
<accession>A0AAP0HYG9</accession>
<dbReference type="EMBL" id="JBBNAG010000010">
    <property type="protein sequence ID" value="KAK9101025.1"/>
    <property type="molecule type" value="Genomic_DNA"/>
</dbReference>
<protein>
    <submittedName>
        <fullName evidence="2">Uncharacterized protein</fullName>
    </submittedName>
</protein>
<proteinExistence type="predicted"/>
<feature type="region of interest" description="Disordered" evidence="1">
    <location>
        <begin position="31"/>
        <end position="66"/>
    </location>
</feature>
<name>A0AAP0HYG9_9MAGN</name>
<feature type="region of interest" description="Disordered" evidence="1">
    <location>
        <begin position="1"/>
        <end position="20"/>
    </location>
</feature>
<gene>
    <name evidence="2" type="ORF">Scep_024455</name>
</gene>
<feature type="compositionally biased region" description="Low complexity" evidence="1">
    <location>
        <begin position="38"/>
        <end position="56"/>
    </location>
</feature>
<evidence type="ECO:0000313" key="3">
    <source>
        <dbReference type="Proteomes" id="UP001419268"/>
    </source>
</evidence>